<feature type="transmembrane region" description="Helical" evidence="1">
    <location>
        <begin position="383"/>
        <end position="401"/>
    </location>
</feature>
<dbReference type="InterPro" id="IPR001296">
    <property type="entry name" value="Glyco_trans_1"/>
</dbReference>
<evidence type="ECO:0000256" key="1">
    <source>
        <dbReference type="SAM" id="Phobius"/>
    </source>
</evidence>
<name>A0ABY5HSF3_9SPIR</name>
<dbReference type="Proteomes" id="UP001059401">
    <property type="component" value="Chromosome"/>
</dbReference>
<reference evidence="3" key="1">
    <citation type="submission" date="2019-04" db="EMBL/GenBank/DDBJ databases">
        <title>Whole genome sequencing of oral phylogroup 2 treponemes.</title>
        <authorList>
            <person name="Chan Y."/>
            <person name="Zeng H.H."/>
            <person name="Yu X.L."/>
            <person name="Leung W.K."/>
            <person name="Watt R.M."/>
        </authorList>
    </citation>
    <scope>NUCLEOTIDE SEQUENCE</scope>
    <source>
        <strain evidence="3">OMZ 847</strain>
    </source>
</reference>
<dbReference type="EMBL" id="CP038802">
    <property type="protein sequence ID" value="UTY28311.1"/>
    <property type="molecule type" value="Genomic_DNA"/>
</dbReference>
<keyword evidence="1" id="KW-0812">Transmembrane</keyword>
<dbReference type="PANTHER" id="PTHR12526:SF630">
    <property type="entry name" value="GLYCOSYLTRANSFERASE"/>
    <property type="match status" value="1"/>
</dbReference>
<keyword evidence="1" id="KW-0472">Membrane</keyword>
<evidence type="ECO:0000259" key="2">
    <source>
        <dbReference type="Pfam" id="PF00534"/>
    </source>
</evidence>
<evidence type="ECO:0000313" key="3">
    <source>
        <dbReference type="EMBL" id="UTY28311.1"/>
    </source>
</evidence>
<protein>
    <submittedName>
        <fullName evidence="3">Glycosyltransferase</fullName>
    </submittedName>
</protein>
<keyword evidence="1" id="KW-1133">Transmembrane helix</keyword>
<proteinExistence type="predicted"/>
<sequence length="427" mass="48491">MKKKILFIPYTFSAGGGSEKCLATLVNSLDLEKYEISIIEIEYFGLKKESLDPKIKLLPPIMLHFSNQFRRSVLLNILEIRPHIIRSYFNLDNYDVVIAWTHVLSPLLLSAFLDSNTVVWLHGVIGDWNISAKEKKVISLADEVVMISKHAFNSFEELFPNYTGGKSLIYNAFDAESCIEFAKEYINFDFIRNTFPVLIAVGRLDQNKNFSLIIRAVFELKSCGIKCNLLLIGIGEQMKELQLLSELLDVKDSVFFLGYKQNPMPYINHADILCLSSLSEGFPTVVCEAMALGKPFVTTPVSGSSDELSAGGLCGLVSTWDSKDYAEKIARLLRDKSLYNRMSHNCVEKIKEFSVDISVSSFDSLIQNMSPLKKRKTRTMPKIIAMIKLLLYSAPMIFVLLNNMLKKIVKAILPYGIVWLFQKKYRR</sequence>
<dbReference type="RefSeq" id="WP_255806193.1">
    <property type="nucleotide sequence ID" value="NZ_CP038802.1"/>
</dbReference>
<dbReference type="PANTHER" id="PTHR12526">
    <property type="entry name" value="GLYCOSYLTRANSFERASE"/>
    <property type="match status" value="1"/>
</dbReference>
<keyword evidence="4" id="KW-1185">Reference proteome</keyword>
<dbReference type="SUPFAM" id="SSF53756">
    <property type="entry name" value="UDP-Glycosyltransferase/glycogen phosphorylase"/>
    <property type="match status" value="1"/>
</dbReference>
<dbReference type="Pfam" id="PF00534">
    <property type="entry name" value="Glycos_transf_1"/>
    <property type="match status" value="1"/>
</dbReference>
<gene>
    <name evidence="3" type="ORF">E4N76_04450</name>
</gene>
<feature type="domain" description="Glycosyl transferase family 1" evidence="2">
    <location>
        <begin position="191"/>
        <end position="345"/>
    </location>
</feature>
<organism evidence="3 4">
    <name type="scientific">Treponema putidum</name>
    <dbReference type="NCBI Taxonomy" id="221027"/>
    <lineage>
        <taxon>Bacteria</taxon>
        <taxon>Pseudomonadati</taxon>
        <taxon>Spirochaetota</taxon>
        <taxon>Spirochaetia</taxon>
        <taxon>Spirochaetales</taxon>
        <taxon>Treponemataceae</taxon>
        <taxon>Treponema</taxon>
    </lineage>
</organism>
<dbReference type="CDD" id="cd03811">
    <property type="entry name" value="GT4_GT28_WabH-like"/>
    <property type="match status" value="1"/>
</dbReference>
<accession>A0ABY5HSF3</accession>
<evidence type="ECO:0000313" key="4">
    <source>
        <dbReference type="Proteomes" id="UP001059401"/>
    </source>
</evidence>
<dbReference type="Gene3D" id="3.40.50.2000">
    <property type="entry name" value="Glycogen Phosphorylase B"/>
    <property type="match status" value="2"/>
</dbReference>